<dbReference type="Pfam" id="PF14033">
    <property type="entry name" value="DUF4246"/>
    <property type="match status" value="1"/>
</dbReference>
<evidence type="ECO:0000313" key="5">
    <source>
        <dbReference type="Proteomes" id="UP000307440"/>
    </source>
</evidence>
<protein>
    <submittedName>
        <fullName evidence="4">Uncharacterized protein</fullName>
    </submittedName>
</protein>
<proteinExistence type="predicted"/>
<dbReference type="InterPro" id="IPR025340">
    <property type="entry name" value="DUF4246"/>
</dbReference>
<gene>
    <name evidence="4" type="ORF">FA15DRAFT_666301</name>
</gene>
<dbReference type="STRING" id="230819.A0A5C3L4G4"/>
<keyword evidence="5" id="KW-1185">Reference proteome</keyword>
<evidence type="ECO:0000259" key="2">
    <source>
        <dbReference type="Pfam" id="PF14033"/>
    </source>
</evidence>
<accession>A0A5C3L4G4</accession>
<dbReference type="EMBL" id="ML210163">
    <property type="protein sequence ID" value="TFK27630.1"/>
    <property type="molecule type" value="Genomic_DNA"/>
</dbReference>
<dbReference type="InterPro" id="IPR049207">
    <property type="entry name" value="DUF4246_N"/>
</dbReference>
<name>A0A5C3L4G4_COPMA</name>
<dbReference type="Pfam" id="PF21666">
    <property type="entry name" value="DUF4246_N"/>
    <property type="match status" value="1"/>
</dbReference>
<dbReference type="PANTHER" id="PTHR33119">
    <property type="entry name" value="IFI3P"/>
    <property type="match status" value="1"/>
</dbReference>
<feature type="domain" description="DUF4246" evidence="3">
    <location>
        <begin position="14"/>
        <end position="98"/>
    </location>
</feature>
<dbReference type="Proteomes" id="UP000307440">
    <property type="component" value="Unassembled WGS sequence"/>
</dbReference>
<organism evidence="4 5">
    <name type="scientific">Coprinopsis marcescibilis</name>
    <name type="common">Agaric fungus</name>
    <name type="synonym">Psathyrella marcescibilis</name>
    <dbReference type="NCBI Taxonomy" id="230819"/>
    <lineage>
        <taxon>Eukaryota</taxon>
        <taxon>Fungi</taxon>
        <taxon>Dikarya</taxon>
        <taxon>Basidiomycota</taxon>
        <taxon>Agaricomycotina</taxon>
        <taxon>Agaricomycetes</taxon>
        <taxon>Agaricomycetidae</taxon>
        <taxon>Agaricales</taxon>
        <taxon>Agaricineae</taxon>
        <taxon>Psathyrellaceae</taxon>
        <taxon>Coprinopsis</taxon>
    </lineage>
</organism>
<dbReference type="OrthoDB" id="415532at2759"/>
<evidence type="ECO:0000256" key="1">
    <source>
        <dbReference type="SAM" id="MobiDB-lite"/>
    </source>
</evidence>
<dbReference type="InterPro" id="IPR049192">
    <property type="entry name" value="DUF4246_C"/>
</dbReference>
<feature type="compositionally biased region" description="Polar residues" evidence="1">
    <location>
        <begin position="122"/>
        <end position="132"/>
    </location>
</feature>
<reference evidence="4 5" key="1">
    <citation type="journal article" date="2019" name="Nat. Ecol. Evol.">
        <title>Megaphylogeny resolves global patterns of mushroom evolution.</title>
        <authorList>
            <person name="Varga T."/>
            <person name="Krizsan K."/>
            <person name="Foldi C."/>
            <person name="Dima B."/>
            <person name="Sanchez-Garcia M."/>
            <person name="Sanchez-Ramirez S."/>
            <person name="Szollosi G.J."/>
            <person name="Szarkandi J.G."/>
            <person name="Papp V."/>
            <person name="Albert L."/>
            <person name="Andreopoulos W."/>
            <person name="Angelini C."/>
            <person name="Antonin V."/>
            <person name="Barry K.W."/>
            <person name="Bougher N.L."/>
            <person name="Buchanan P."/>
            <person name="Buyck B."/>
            <person name="Bense V."/>
            <person name="Catcheside P."/>
            <person name="Chovatia M."/>
            <person name="Cooper J."/>
            <person name="Damon W."/>
            <person name="Desjardin D."/>
            <person name="Finy P."/>
            <person name="Geml J."/>
            <person name="Haridas S."/>
            <person name="Hughes K."/>
            <person name="Justo A."/>
            <person name="Karasinski D."/>
            <person name="Kautmanova I."/>
            <person name="Kiss B."/>
            <person name="Kocsube S."/>
            <person name="Kotiranta H."/>
            <person name="LaButti K.M."/>
            <person name="Lechner B.E."/>
            <person name="Liimatainen K."/>
            <person name="Lipzen A."/>
            <person name="Lukacs Z."/>
            <person name="Mihaltcheva S."/>
            <person name="Morgado L.N."/>
            <person name="Niskanen T."/>
            <person name="Noordeloos M.E."/>
            <person name="Ohm R.A."/>
            <person name="Ortiz-Santana B."/>
            <person name="Ovrebo C."/>
            <person name="Racz N."/>
            <person name="Riley R."/>
            <person name="Savchenko A."/>
            <person name="Shiryaev A."/>
            <person name="Soop K."/>
            <person name="Spirin V."/>
            <person name="Szebenyi C."/>
            <person name="Tomsovsky M."/>
            <person name="Tulloss R.E."/>
            <person name="Uehling J."/>
            <person name="Grigoriev I.V."/>
            <person name="Vagvolgyi C."/>
            <person name="Papp T."/>
            <person name="Martin F.M."/>
            <person name="Miettinen O."/>
            <person name="Hibbett D.S."/>
            <person name="Nagy L.G."/>
        </authorList>
    </citation>
    <scope>NUCLEOTIDE SEQUENCE [LARGE SCALE GENOMIC DNA]</scope>
    <source>
        <strain evidence="4 5">CBS 121175</strain>
    </source>
</reference>
<dbReference type="PANTHER" id="PTHR33119:SF1">
    <property type="entry name" value="FE2OG DIOXYGENASE DOMAIN-CONTAINING PROTEIN"/>
    <property type="match status" value="1"/>
</dbReference>
<evidence type="ECO:0000259" key="3">
    <source>
        <dbReference type="Pfam" id="PF21666"/>
    </source>
</evidence>
<feature type="domain" description="DUF4246" evidence="2">
    <location>
        <begin position="158"/>
        <end position="597"/>
    </location>
</feature>
<feature type="region of interest" description="Disordered" evidence="1">
    <location>
        <begin position="110"/>
        <end position="134"/>
    </location>
</feature>
<evidence type="ECO:0000313" key="4">
    <source>
        <dbReference type="EMBL" id="TFK27630.1"/>
    </source>
</evidence>
<dbReference type="AlphaFoldDB" id="A0A5C3L4G4"/>
<sequence length="663" mass="74542">MADTLIDYSVVHPVPGLGRAVDYVPATDDPLYVGVPFQNALSLSLVDHINNGEAIGAVLPLTTRREFSMLSFMNAITDKEDWHIKVLDDEIAQKWISEVVEAAITDLHKEPAEEALDDSDENTVLSSSSSETPDVEDFAKSFPIHTVPRNESDMTLDMALYCIDELRHKAKLFQVSPHGAIIVFNGDVVKSDSAVSAETKFALQDAVRLLESVPEKLKDWHPGSDHKVLDLVHPSLFPFVYGRSKVLQPGAQVTVLHDFSKRCGQGERVVGNRPGPQQYEYGWPRAEAALQPYSDRFQWLPCDVDVSGTKARITSYVNNLHPRKHSTLYGVIEDVITAAIPLWELTLAPLAHPTFEYSLRITYEECVYDPNPAYLPETAGPQQLESEEYYDDCSERRSEWINETRRVVLPEPDAPFDPSHLQQPAPFNLRERFAQLGRPLQVIVKLANIELTPEKLTYDGGSWHVEGKLNGHIVATAIYYYSSSNITSSSLAFRQHSNVVTANGVEYEQHQHDWLEVVFGCENEGSSVQDVGSVNTKEGRLITFPNILQHQVQPFSLEDETKSGHRKILALFLVDPHVRVISTACVPAQQMEWWREELEVGMGGLLSLPLELRDEVFAGVDGFPITLQEAKLFREELMAERKDFVLERNRAFISSVKFGLCEH</sequence>